<evidence type="ECO:0000313" key="2">
    <source>
        <dbReference type="EMBL" id="AGS53808.1"/>
    </source>
</evidence>
<dbReference type="PANTHER" id="PTHR11328:SF28">
    <property type="entry name" value="MAJOR FACILITATOR SUPERFAMILY DOMAIN-CONTAINING PROTEIN 12"/>
    <property type="match status" value="1"/>
</dbReference>
<dbReference type="AlphaFoldDB" id="A0A806K1P0"/>
<feature type="transmembrane region" description="Helical" evidence="1">
    <location>
        <begin position="156"/>
        <end position="176"/>
    </location>
</feature>
<reference evidence="2" key="1">
    <citation type="submission" date="2012-03" db="EMBL/GenBank/DDBJ databases">
        <title>Functional metagenomics reveals considerable lignocellulase gene clusters in the gut microbiome of a wood-feeding higher termite.</title>
        <authorList>
            <person name="Liu N."/>
        </authorList>
    </citation>
    <scope>NUCLEOTIDE SEQUENCE</scope>
</reference>
<keyword evidence="1" id="KW-1133">Transmembrane helix</keyword>
<dbReference type="GO" id="GO:0008643">
    <property type="term" value="P:carbohydrate transport"/>
    <property type="evidence" value="ECO:0007669"/>
    <property type="project" value="InterPro"/>
</dbReference>
<dbReference type="GO" id="GO:0005886">
    <property type="term" value="C:plasma membrane"/>
    <property type="evidence" value="ECO:0007669"/>
    <property type="project" value="TreeGrafter"/>
</dbReference>
<feature type="transmembrane region" description="Helical" evidence="1">
    <location>
        <begin position="28"/>
        <end position="47"/>
    </location>
</feature>
<name>A0A806K1P0_9BACT</name>
<evidence type="ECO:0000256" key="1">
    <source>
        <dbReference type="SAM" id="Phobius"/>
    </source>
</evidence>
<keyword evidence="1" id="KW-0812">Transmembrane</keyword>
<proteinExistence type="predicted"/>
<dbReference type="Gene3D" id="1.20.1250.20">
    <property type="entry name" value="MFS general substrate transporter like domains"/>
    <property type="match status" value="1"/>
</dbReference>
<dbReference type="Pfam" id="PF13347">
    <property type="entry name" value="MFS_2"/>
    <property type="match status" value="1"/>
</dbReference>
<dbReference type="GO" id="GO:0015293">
    <property type="term" value="F:symporter activity"/>
    <property type="evidence" value="ECO:0007669"/>
    <property type="project" value="InterPro"/>
</dbReference>
<dbReference type="InterPro" id="IPR036259">
    <property type="entry name" value="MFS_trans_sf"/>
</dbReference>
<sequence>MIVGTLLVTSVILMTVHSAIARRKGKAFPLYIGIPVWILTMIVFFWLDSSVSVYVLCALAILIAIGSSAGNLATWSMLTDIYDIDEIRTAKRREGIYSGVTTFLRKFASGVAVLLMGFGLQAMGFDQNEYAIEKAKTSAESFNPVEYAQTSVVSGIRLMFVLIPLILLSVCLLFAIRNKINKRRFDAVLKGIDGFKTCGNMDGLSEQETADVLVATGVGKDKLWGK</sequence>
<accession>A0A806K1P0</accession>
<dbReference type="EMBL" id="JQ844252">
    <property type="protein sequence ID" value="AGS53808.1"/>
    <property type="molecule type" value="Genomic_DNA"/>
</dbReference>
<organism evidence="2">
    <name type="scientific">uncultured bacterium contig00039</name>
    <dbReference type="NCBI Taxonomy" id="1181527"/>
    <lineage>
        <taxon>Bacteria</taxon>
        <taxon>environmental samples</taxon>
    </lineage>
</organism>
<protein>
    <submittedName>
        <fullName evidence="2">Putative sodium:galactoside symporter protein</fullName>
    </submittedName>
</protein>
<dbReference type="InterPro" id="IPR039672">
    <property type="entry name" value="MFS_2"/>
</dbReference>
<feature type="transmembrane region" description="Helical" evidence="1">
    <location>
        <begin position="54"/>
        <end position="73"/>
    </location>
</feature>
<dbReference type="PANTHER" id="PTHR11328">
    <property type="entry name" value="MAJOR FACILITATOR SUPERFAMILY DOMAIN-CONTAINING PROTEIN"/>
    <property type="match status" value="1"/>
</dbReference>
<dbReference type="SUPFAM" id="SSF103473">
    <property type="entry name" value="MFS general substrate transporter"/>
    <property type="match status" value="1"/>
</dbReference>
<keyword evidence="1" id="KW-0472">Membrane</keyword>